<dbReference type="InterPro" id="IPR052023">
    <property type="entry name" value="Histidine_kinase_KdpD"/>
</dbReference>
<keyword evidence="1" id="KW-0808">Transferase</keyword>
<dbReference type="Gene3D" id="3.40.50.300">
    <property type="entry name" value="P-loop containing nucleotide triphosphate hydrolases"/>
    <property type="match status" value="1"/>
</dbReference>
<evidence type="ECO:0000313" key="8">
    <source>
        <dbReference type="Proteomes" id="UP001299546"/>
    </source>
</evidence>
<feature type="transmembrane region" description="Helical" evidence="4">
    <location>
        <begin position="417"/>
        <end position="437"/>
    </location>
</feature>
<evidence type="ECO:0000259" key="5">
    <source>
        <dbReference type="Pfam" id="PF00582"/>
    </source>
</evidence>
<dbReference type="Gene3D" id="3.30.450.40">
    <property type="match status" value="1"/>
</dbReference>
<evidence type="ECO:0000256" key="2">
    <source>
        <dbReference type="ARBA" id="ARBA00022777"/>
    </source>
</evidence>
<feature type="domain" description="Signal transduction histidine kinase osmosensitive K+ channel sensor N-terminal" evidence="6">
    <location>
        <begin position="8"/>
        <end position="215"/>
    </location>
</feature>
<name>A0ABS8DIB9_9FIRM</name>
<dbReference type="Pfam" id="PF00582">
    <property type="entry name" value="Usp"/>
    <property type="match status" value="1"/>
</dbReference>
<dbReference type="CDD" id="cd01987">
    <property type="entry name" value="USP_KdpD-like"/>
    <property type="match status" value="1"/>
</dbReference>
<dbReference type="PANTHER" id="PTHR45569:SF1">
    <property type="entry name" value="SENSOR PROTEIN KDPD"/>
    <property type="match status" value="1"/>
</dbReference>
<evidence type="ECO:0000256" key="4">
    <source>
        <dbReference type="SAM" id="Phobius"/>
    </source>
</evidence>
<keyword evidence="8" id="KW-1185">Reference proteome</keyword>
<dbReference type="InterPro" id="IPR003852">
    <property type="entry name" value="Sig_transdc_His_kinase_KdpD_N"/>
</dbReference>
<dbReference type="EMBL" id="JAJCIS010000009">
    <property type="protein sequence ID" value="MCB7388137.1"/>
    <property type="molecule type" value="Genomic_DNA"/>
</dbReference>
<dbReference type="InterPro" id="IPR014729">
    <property type="entry name" value="Rossmann-like_a/b/a_fold"/>
</dbReference>
<gene>
    <name evidence="7" type="ORF">LIZ65_12655</name>
</gene>
<reference evidence="7 8" key="1">
    <citation type="submission" date="2021-10" db="EMBL/GenBank/DDBJ databases">
        <title>Collection of gut derived symbiotic bacterial strains cultured from healthy donors.</title>
        <authorList>
            <person name="Lin H."/>
            <person name="Littmann E."/>
            <person name="Kohout C."/>
            <person name="Pamer E.G."/>
        </authorList>
    </citation>
    <scope>NUCLEOTIDE SEQUENCE [LARGE SCALE GENOMIC DNA]</scope>
    <source>
        <strain evidence="7 8">DFI.1.165</strain>
    </source>
</reference>
<dbReference type="PANTHER" id="PTHR45569">
    <property type="entry name" value="SENSOR PROTEIN KDPD"/>
    <property type="match status" value="1"/>
</dbReference>
<dbReference type="RefSeq" id="WP_227183652.1">
    <property type="nucleotide sequence ID" value="NZ_JAJCIQ010000009.1"/>
</dbReference>
<sequence>MAGKKTLGKLKIYFGYAAGVGKTYAMLDAAKGDIENGIDVVAGYIEPHDRPDTMALLRGFETLSPQILEYKGIELKELNLDAALFRKPQLILVDELAHTNAQGCRHAKRYQDVQELLEAGIDVYTTVNVQHLESLNDIVASITHVTVRERIPDSVFDSADQVELVDIEPAQLIKRLEEGKIYKKNQANRAAQNFFLAENLTALREIALRRTAARVNKKVMEDRAVRVGADYFTGEHIVICISPSPTNMKVIRTAARMANAFQAELTALFVETPEYEQVDEKIKQAVYNNIQLAKQFGAKASIVYGDNIAYQIAEYAKANGISKVVLGRTGFAARRSLFLKKSLIEKLTSYAPNLDMYVIPDANAVRKTKRKTDKKLGKNWKDVPKAAVILTLCTLIGFGAYLFFIGPRFTFQASEPIYPFTFLVIGAASLLISFLTLKLRIQGRQEALKSRRTEILLNTSWKLRRAMGAEEILKEGACQTAALLGKSIIIYNTIDGEMKRVEMVFPKDMPVVIRKNDIITMMTEEERAVAVWVMKSKHKAGRTTDTLPSSQGYYFPVMGEERVFAVYGAALGEGEKINPFEKNILKAIINETAFAVEKYVILSEQNKSS</sequence>
<keyword evidence="4" id="KW-0812">Transmembrane</keyword>
<comment type="caution">
    <text evidence="7">The sequence shown here is derived from an EMBL/GenBank/DDBJ whole genome shotgun (WGS) entry which is preliminary data.</text>
</comment>
<feature type="transmembrane region" description="Helical" evidence="4">
    <location>
        <begin position="386"/>
        <end position="405"/>
    </location>
</feature>
<keyword evidence="4" id="KW-1133">Transmembrane helix</keyword>
<evidence type="ECO:0000256" key="1">
    <source>
        <dbReference type="ARBA" id="ARBA00022679"/>
    </source>
</evidence>
<feature type="domain" description="UspA" evidence="5">
    <location>
        <begin position="236"/>
        <end position="335"/>
    </location>
</feature>
<keyword evidence="3" id="KW-0902">Two-component regulatory system</keyword>
<dbReference type="SUPFAM" id="SSF52402">
    <property type="entry name" value="Adenine nucleotide alpha hydrolases-like"/>
    <property type="match status" value="1"/>
</dbReference>
<dbReference type="Proteomes" id="UP001299546">
    <property type="component" value="Unassembled WGS sequence"/>
</dbReference>
<keyword evidence="2" id="KW-0418">Kinase</keyword>
<dbReference type="Pfam" id="PF02702">
    <property type="entry name" value="KdpD"/>
    <property type="match status" value="1"/>
</dbReference>
<protein>
    <submittedName>
        <fullName evidence="7">Universal stress protein</fullName>
    </submittedName>
</protein>
<dbReference type="InterPro" id="IPR027417">
    <property type="entry name" value="P-loop_NTPase"/>
</dbReference>
<dbReference type="Gene3D" id="3.40.50.620">
    <property type="entry name" value="HUPs"/>
    <property type="match status" value="1"/>
</dbReference>
<evidence type="ECO:0000259" key="6">
    <source>
        <dbReference type="Pfam" id="PF02702"/>
    </source>
</evidence>
<keyword evidence="4" id="KW-0472">Membrane</keyword>
<organism evidence="7 8">
    <name type="scientific">Bariatricus massiliensis</name>
    <dbReference type="NCBI Taxonomy" id="1745713"/>
    <lineage>
        <taxon>Bacteria</taxon>
        <taxon>Bacillati</taxon>
        <taxon>Bacillota</taxon>
        <taxon>Clostridia</taxon>
        <taxon>Lachnospirales</taxon>
        <taxon>Lachnospiraceae</taxon>
        <taxon>Bariatricus</taxon>
    </lineage>
</organism>
<accession>A0ABS8DIB9</accession>
<evidence type="ECO:0000313" key="7">
    <source>
        <dbReference type="EMBL" id="MCB7388137.1"/>
    </source>
</evidence>
<dbReference type="InterPro" id="IPR006016">
    <property type="entry name" value="UspA"/>
</dbReference>
<proteinExistence type="predicted"/>
<dbReference type="InterPro" id="IPR029016">
    <property type="entry name" value="GAF-like_dom_sf"/>
</dbReference>
<evidence type="ECO:0000256" key="3">
    <source>
        <dbReference type="ARBA" id="ARBA00023012"/>
    </source>
</evidence>